<evidence type="ECO:0000256" key="1">
    <source>
        <dbReference type="ARBA" id="ARBA00004477"/>
    </source>
</evidence>
<keyword evidence="5 10" id="KW-1133">Transmembrane helix</keyword>
<name>A0AAE0L5N8_9CHLO</name>
<dbReference type="GO" id="GO:0005789">
    <property type="term" value="C:endoplasmic reticulum membrane"/>
    <property type="evidence" value="ECO:0007669"/>
    <property type="project" value="UniProtKB-SubCell"/>
</dbReference>
<evidence type="ECO:0000259" key="12">
    <source>
        <dbReference type="Pfam" id="PF25179"/>
    </source>
</evidence>
<evidence type="ECO:0000313" key="13">
    <source>
        <dbReference type="EMBL" id="KAK3272630.1"/>
    </source>
</evidence>
<feature type="transmembrane region" description="Helical" evidence="10">
    <location>
        <begin position="93"/>
        <end position="119"/>
    </location>
</feature>
<gene>
    <name evidence="13" type="ORF">CYMTET_19087</name>
</gene>
<evidence type="ECO:0000256" key="4">
    <source>
        <dbReference type="ARBA" id="ARBA00022824"/>
    </source>
</evidence>
<dbReference type="Proteomes" id="UP001190700">
    <property type="component" value="Unassembled WGS sequence"/>
</dbReference>
<sequence>MIAFPSSEADIDVWIWGVFVRLVALVAVLALSSAISQIIPLAGKNGVTPAIFQLRAAKRDFPELWRRILYFPTVLHFNCSDAFLQLLPILGCGFALCAASAVFLPKCCLACCWIIMLSLREALGLFYPWDCLMHETLFLCLLLPAPLHCGDSLALTAPPHPLVAFAFRFLLFRLMIGFGKTKFIGSKNTDSCYIKNFLIGLPLPTRVGWYAQKAPLPLFMAALGVMFAIECVAPFLLFFTGWPRLLAAASIFALQLGIQCTGNFGYFNVLTSVLCLPMLDHASAIHLSSVASPFAPVLIYPLLLGALLYLPFNSWVSLSAAWWPQLAVRFPRLLRLTRALATWRLVHSYGVFPPQSNPPVRWVPVIQGSRDGDTWEDYEWRHLTTKAGSWPTVVAPLHPRLDHSVFYHALGMTGSNFKYTLSSPNPYAYSPHTMLHRLCRLLLRGHTGVEPGVLKLFRRNPFPDPSEPPRLLRVALMLFRPTAIPEMRNSGDAGPRWWHRHDAGIHYGVMALPDLNHAPPVTVPGWPAEDPLQPRPPPPPELWHFELWPVWQNRTLALSRLAKQVLQLPSTLASPGWDPQNRDWEVRNVVLDYFAAQERHDAAAHRSANVLGVPISMGSITTFWEEYVPEVGKWAGDATGMDWERAEGLNGVSTRRAQLCSKFSDLLLYQWERVLGVLTFLLFHKLDREWRNMAAARAQHGRKRRSQGVKPVASVRGGARDAVEGARSQDDELPCVGYEKCVIGGSYFHLGMVCQYVVVHAGEEELGRILRCPDVPENDLLTSLPCAELVAQIIPWEGVTLGAAHVISGASKSARTMGYRESPELCHVMYPLGVSSWHDTFVFCAVKERLKELTSKRDPPPPPKLVRDGGVLPGFMEVLPFLADKFVERAAIAIPSDLPAFRSPGPYGDWEVLLKDSDHRSKTSKVN</sequence>
<comment type="caution">
    <text evidence="13">The sequence shown here is derived from an EMBL/GenBank/DDBJ whole genome shotgun (WGS) entry which is preliminary data.</text>
</comment>
<evidence type="ECO:0000313" key="14">
    <source>
        <dbReference type="Proteomes" id="UP001190700"/>
    </source>
</evidence>
<dbReference type="InterPro" id="IPR057434">
    <property type="entry name" value="LMF1/2_N"/>
</dbReference>
<keyword evidence="6 10" id="KW-0472">Membrane</keyword>
<feature type="region of interest" description="Disordered" evidence="9">
    <location>
        <begin position="701"/>
        <end position="725"/>
    </location>
</feature>
<comment type="subcellular location">
    <subcellularLocation>
        <location evidence="1">Endoplasmic reticulum membrane</location>
        <topology evidence="1">Multi-pass membrane protein</topology>
    </subcellularLocation>
</comment>
<feature type="transmembrane region" description="Helical" evidence="10">
    <location>
        <begin position="159"/>
        <end position="178"/>
    </location>
</feature>
<feature type="transmembrane region" description="Helical" evidence="10">
    <location>
        <begin position="216"/>
        <end position="239"/>
    </location>
</feature>
<dbReference type="Pfam" id="PF25179">
    <property type="entry name" value="LMF1_C"/>
    <property type="match status" value="1"/>
</dbReference>
<keyword evidence="14" id="KW-1185">Reference proteome</keyword>
<protein>
    <recommendedName>
        <fullName evidence="8">Lipase maturation factor 2</fullName>
    </recommendedName>
</protein>
<proteinExistence type="inferred from homology"/>
<feature type="transmembrane region" description="Helical" evidence="10">
    <location>
        <begin position="126"/>
        <end position="147"/>
    </location>
</feature>
<evidence type="ECO:0000256" key="10">
    <source>
        <dbReference type="SAM" id="Phobius"/>
    </source>
</evidence>
<dbReference type="AlphaFoldDB" id="A0AAE0L5N8"/>
<reference evidence="13 14" key="1">
    <citation type="journal article" date="2015" name="Genome Biol. Evol.">
        <title>Comparative Genomics of a Bacterivorous Green Alga Reveals Evolutionary Causalities and Consequences of Phago-Mixotrophic Mode of Nutrition.</title>
        <authorList>
            <person name="Burns J.A."/>
            <person name="Paasch A."/>
            <person name="Narechania A."/>
            <person name="Kim E."/>
        </authorList>
    </citation>
    <scope>NUCLEOTIDE SEQUENCE [LARGE SCALE GENOMIC DNA]</scope>
    <source>
        <strain evidence="13 14">PLY_AMNH</strain>
    </source>
</reference>
<feature type="transmembrane region" description="Helical" evidence="10">
    <location>
        <begin position="13"/>
        <end position="35"/>
    </location>
</feature>
<evidence type="ECO:0000256" key="2">
    <source>
        <dbReference type="ARBA" id="ARBA00005512"/>
    </source>
</evidence>
<evidence type="ECO:0000256" key="5">
    <source>
        <dbReference type="ARBA" id="ARBA00022989"/>
    </source>
</evidence>
<dbReference type="InterPro" id="IPR057433">
    <property type="entry name" value="LMF1/2_C"/>
</dbReference>
<accession>A0AAE0L5N8</accession>
<dbReference type="GO" id="GO:0051604">
    <property type="term" value="P:protein maturation"/>
    <property type="evidence" value="ECO:0007669"/>
    <property type="project" value="InterPro"/>
</dbReference>
<keyword evidence="7" id="KW-0325">Glycoprotein</keyword>
<feature type="domain" description="Lipase maturation factor 1/2 N-terminal" evidence="11">
    <location>
        <begin position="127"/>
        <end position="282"/>
    </location>
</feature>
<evidence type="ECO:0000256" key="3">
    <source>
        <dbReference type="ARBA" id="ARBA00022692"/>
    </source>
</evidence>
<dbReference type="PANTHER" id="PTHR14463">
    <property type="entry name" value="LIPASE MATURATION FACTOR"/>
    <property type="match status" value="1"/>
</dbReference>
<dbReference type="PANTHER" id="PTHR14463:SF5">
    <property type="entry name" value="LIPASE MATURATION FACTOR 2"/>
    <property type="match status" value="1"/>
</dbReference>
<dbReference type="Pfam" id="PF06762">
    <property type="entry name" value="LMF1"/>
    <property type="match status" value="1"/>
</dbReference>
<feature type="transmembrane region" description="Helical" evidence="10">
    <location>
        <begin position="290"/>
        <end position="310"/>
    </location>
</feature>
<evidence type="ECO:0000256" key="9">
    <source>
        <dbReference type="SAM" id="MobiDB-lite"/>
    </source>
</evidence>
<evidence type="ECO:0000256" key="6">
    <source>
        <dbReference type="ARBA" id="ARBA00023136"/>
    </source>
</evidence>
<organism evidence="13 14">
    <name type="scientific">Cymbomonas tetramitiformis</name>
    <dbReference type="NCBI Taxonomy" id="36881"/>
    <lineage>
        <taxon>Eukaryota</taxon>
        <taxon>Viridiplantae</taxon>
        <taxon>Chlorophyta</taxon>
        <taxon>Pyramimonadophyceae</taxon>
        <taxon>Pyramimonadales</taxon>
        <taxon>Pyramimonadaceae</taxon>
        <taxon>Cymbomonas</taxon>
    </lineage>
</organism>
<keyword evidence="4" id="KW-0256">Endoplasmic reticulum</keyword>
<dbReference type="InterPro" id="IPR009613">
    <property type="entry name" value="LMF"/>
</dbReference>
<feature type="domain" description="Lipase maturation factor 1/2 C-terminal" evidence="12">
    <location>
        <begin position="345"/>
        <end position="502"/>
    </location>
</feature>
<dbReference type="EMBL" id="LGRX02008869">
    <property type="protein sequence ID" value="KAK3272630.1"/>
    <property type="molecule type" value="Genomic_DNA"/>
</dbReference>
<evidence type="ECO:0000256" key="7">
    <source>
        <dbReference type="ARBA" id="ARBA00023180"/>
    </source>
</evidence>
<evidence type="ECO:0000256" key="8">
    <source>
        <dbReference type="ARBA" id="ARBA00040643"/>
    </source>
</evidence>
<evidence type="ECO:0000259" key="11">
    <source>
        <dbReference type="Pfam" id="PF06762"/>
    </source>
</evidence>
<keyword evidence="3 10" id="KW-0812">Transmembrane</keyword>
<comment type="similarity">
    <text evidence="2">Belongs to the lipase maturation factor family.</text>
</comment>
<feature type="transmembrane region" description="Helical" evidence="10">
    <location>
        <begin position="245"/>
        <end position="269"/>
    </location>
</feature>